<dbReference type="EMBL" id="PHWZ01000477">
    <property type="protein sequence ID" value="TEY38758.1"/>
    <property type="molecule type" value="Genomic_DNA"/>
</dbReference>
<dbReference type="Proteomes" id="UP000297299">
    <property type="component" value="Unassembled WGS sequence"/>
</dbReference>
<accession>A0A4Y8CM48</accession>
<dbReference type="AlphaFoldDB" id="A0A4Y8CM48"/>
<evidence type="ECO:0000313" key="2">
    <source>
        <dbReference type="Proteomes" id="UP000297299"/>
    </source>
</evidence>
<proteinExistence type="predicted"/>
<evidence type="ECO:0000313" key="1">
    <source>
        <dbReference type="EMBL" id="TEY38758.1"/>
    </source>
</evidence>
<sequence length="128" mass="14993">MEFTNPAYSMTLSTVPENKQYSTKFLRHFLFTIDSTLKLIDSQTTEQRVLSAVMVLYNGVNTCWFGWRKYDVENESVEVRNAGKSKMTLEDQKMEMGLENLVPRQYNMARNVNLFGFENPKKMLWGPF</sequence>
<reference evidence="1 2" key="1">
    <citation type="submission" date="2017-11" db="EMBL/GenBank/DDBJ databases">
        <title>Comparative genomics of Botrytis spp.</title>
        <authorList>
            <person name="Valero-Jimenez C.A."/>
            <person name="Tapia P."/>
            <person name="Veloso J."/>
            <person name="Silva-Moreno E."/>
            <person name="Staats M."/>
            <person name="Valdes J.H."/>
            <person name="Van Kan J.A.L."/>
        </authorList>
    </citation>
    <scope>NUCLEOTIDE SEQUENCE [LARGE SCALE GENOMIC DNA]</scope>
    <source>
        <strain evidence="1 2">MUCL2830</strain>
    </source>
</reference>
<gene>
    <name evidence="1" type="ORF">BOTCAL_0478g00120</name>
</gene>
<keyword evidence="2" id="KW-1185">Reference proteome</keyword>
<organism evidence="1 2">
    <name type="scientific">Botryotinia calthae</name>
    <dbReference type="NCBI Taxonomy" id="38488"/>
    <lineage>
        <taxon>Eukaryota</taxon>
        <taxon>Fungi</taxon>
        <taxon>Dikarya</taxon>
        <taxon>Ascomycota</taxon>
        <taxon>Pezizomycotina</taxon>
        <taxon>Leotiomycetes</taxon>
        <taxon>Helotiales</taxon>
        <taxon>Sclerotiniaceae</taxon>
        <taxon>Botryotinia</taxon>
    </lineage>
</organism>
<comment type="caution">
    <text evidence="1">The sequence shown here is derived from an EMBL/GenBank/DDBJ whole genome shotgun (WGS) entry which is preliminary data.</text>
</comment>
<name>A0A4Y8CM48_9HELO</name>
<protein>
    <submittedName>
        <fullName evidence="1">Uncharacterized protein</fullName>
    </submittedName>
</protein>
<dbReference type="OrthoDB" id="3550501at2759"/>